<dbReference type="PANTHER" id="PTHR42850">
    <property type="entry name" value="METALLOPHOSPHOESTERASE"/>
    <property type="match status" value="1"/>
</dbReference>
<gene>
    <name evidence="2" type="ORF">U7230_13875</name>
</gene>
<dbReference type="SUPFAM" id="SSF56300">
    <property type="entry name" value="Metallo-dependent phosphatases"/>
    <property type="match status" value="1"/>
</dbReference>
<protein>
    <submittedName>
        <fullName evidence="2">Metallophosphoesterase family protein</fullName>
    </submittedName>
</protein>
<dbReference type="PIRSF" id="PIRSF000883">
    <property type="entry name" value="Pesterase_MJ0912"/>
    <property type="match status" value="1"/>
</dbReference>
<dbReference type="EMBL" id="CP141615">
    <property type="protein sequence ID" value="WRP17156.1"/>
    <property type="molecule type" value="Genomic_DNA"/>
</dbReference>
<dbReference type="InterPro" id="IPR004843">
    <property type="entry name" value="Calcineurin-like_PHP"/>
</dbReference>
<dbReference type="CDD" id="cd00838">
    <property type="entry name" value="MPP_superfamily"/>
    <property type="match status" value="1"/>
</dbReference>
<organism evidence="2 3">
    <name type="scientific">Carboxydichorda subterranea</name>
    <dbReference type="NCBI Taxonomy" id="3109565"/>
    <lineage>
        <taxon>Bacteria</taxon>
        <taxon>Bacillati</taxon>
        <taxon>Bacillota</taxon>
        <taxon>Limnochordia</taxon>
        <taxon>Limnochordales</taxon>
        <taxon>Geochordaceae</taxon>
        <taxon>Carboxydichorda</taxon>
    </lineage>
</organism>
<reference evidence="2 3" key="1">
    <citation type="journal article" date="2024" name="Front. Microbiol.">
        <title>Novel thermophilic genera Geochorda gen. nov. and Carboxydochorda gen. nov. from the deep terrestrial subsurface reveal the ecophysiological diversity in the class Limnochordia.</title>
        <authorList>
            <person name="Karnachuk O.V."/>
            <person name="Lukina A.P."/>
            <person name="Avakyan M.R."/>
            <person name="Kadnikov V.V."/>
            <person name="Begmatov S."/>
            <person name="Beletsky A.V."/>
            <person name="Vlasova K.G."/>
            <person name="Novikov A.A."/>
            <person name="Shcherbakova V.A."/>
            <person name="Mardanov A.V."/>
            <person name="Ravin N.V."/>
        </authorList>
    </citation>
    <scope>NUCLEOTIDE SEQUENCE [LARGE SCALE GENOMIC DNA]</scope>
    <source>
        <strain evidence="2 3">L945</strain>
    </source>
</reference>
<dbReference type="RefSeq" id="WP_324716428.1">
    <property type="nucleotide sequence ID" value="NZ_CP141615.1"/>
</dbReference>
<feature type="domain" description="Calcineurin-like phosphoesterase" evidence="1">
    <location>
        <begin position="6"/>
        <end position="157"/>
    </location>
</feature>
<dbReference type="InterPro" id="IPR029052">
    <property type="entry name" value="Metallo-depent_PP-like"/>
</dbReference>
<dbReference type="PANTHER" id="PTHR42850:SF2">
    <property type="entry name" value="BLL5683 PROTEIN"/>
    <property type="match status" value="1"/>
</dbReference>
<evidence type="ECO:0000259" key="1">
    <source>
        <dbReference type="Pfam" id="PF00149"/>
    </source>
</evidence>
<dbReference type="Pfam" id="PF00149">
    <property type="entry name" value="Metallophos"/>
    <property type="match status" value="1"/>
</dbReference>
<dbReference type="InterPro" id="IPR050126">
    <property type="entry name" value="Ap4A_hydrolase"/>
</dbReference>
<accession>A0ABZ1BWI0</accession>
<dbReference type="Proteomes" id="UP001332192">
    <property type="component" value="Chromosome"/>
</dbReference>
<keyword evidence="3" id="KW-1185">Reference proteome</keyword>
<dbReference type="Gene3D" id="3.60.21.10">
    <property type="match status" value="1"/>
</dbReference>
<evidence type="ECO:0000313" key="3">
    <source>
        <dbReference type="Proteomes" id="UP001332192"/>
    </source>
</evidence>
<evidence type="ECO:0000313" key="2">
    <source>
        <dbReference type="EMBL" id="WRP17156.1"/>
    </source>
</evidence>
<sequence>MGKLLAFLSDVHANFAALRAVLEDAVPFAPESVYNLGDTVGYGPEPGACVEWARGHAVVSLLGNHDAACAGLLDLEWFNPWARESVEWTIARLSTDQRLWLKSRPHLHRLEGPGQPRILLAHGTPREPVTEYVDDQAAADILAHADFDLALVGHTHLMGVYTRRGYTPFRANGEYALVRGEPCLVNIGSVGQPRDGSPLAGYVLVDLDAWKVILRRVPYDVAAAQRAILDAGLPPVLAERLATGR</sequence>
<name>A0ABZ1BWI0_9FIRM</name>
<dbReference type="InterPro" id="IPR011152">
    <property type="entry name" value="Pesterase_MJ0912"/>
</dbReference>
<proteinExistence type="predicted"/>